<keyword evidence="2" id="KW-1185">Reference proteome</keyword>
<dbReference type="Proteomes" id="UP001138997">
    <property type="component" value="Unassembled WGS sequence"/>
</dbReference>
<sequence>MDQDEAFLLANEWAKANGYQATFDVDALKATRAGDNVWVLTPHGAANTVFVVTVDDVHVVHPSEGNLAEVLRACGVAM</sequence>
<name>A0A9X1NLH5_9ACTN</name>
<evidence type="ECO:0000313" key="1">
    <source>
        <dbReference type="EMBL" id="MCD5316295.1"/>
    </source>
</evidence>
<dbReference type="RefSeq" id="WP_231449147.1">
    <property type="nucleotide sequence ID" value="NZ_JAJOMB010000028.1"/>
</dbReference>
<proteinExistence type="predicted"/>
<reference evidence="1" key="1">
    <citation type="submission" date="2021-11" db="EMBL/GenBank/DDBJ databases">
        <title>Streptomyces corallinus and Kineosporia corallina sp. nov., two new coral-derived marine actinobacteria.</title>
        <authorList>
            <person name="Buangrab K."/>
            <person name="Sutthacheep M."/>
            <person name="Yeemin T."/>
            <person name="Harunari E."/>
            <person name="Igarashi Y."/>
            <person name="Sripreechasak P."/>
            <person name="Kanchanasin P."/>
            <person name="Tanasupawat S."/>
            <person name="Phongsopitanun W."/>
        </authorList>
    </citation>
    <scope>NUCLEOTIDE SEQUENCE</scope>
    <source>
        <strain evidence="1">JCM 31032</strain>
    </source>
</reference>
<evidence type="ECO:0000313" key="2">
    <source>
        <dbReference type="Proteomes" id="UP001138997"/>
    </source>
</evidence>
<comment type="caution">
    <text evidence="1">The sequence shown here is derived from an EMBL/GenBank/DDBJ whole genome shotgun (WGS) entry which is preliminary data.</text>
</comment>
<organism evidence="1 2">
    <name type="scientific">Kineosporia babensis</name>
    <dbReference type="NCBI Taxonomy" id="499548"/>
    <lineage>
        <taxon>Bacteria</taxon>
        <taxon>Bacillati</taxon>
        <taxon>Actinomycetota</taxon>
        <taxon>Actinomycetes</taxon>
        <taxon>Kineosporiales</taxon>
        <taxon>Kineosporiaceae</taxon>
        <taxon>Kineosporia</taxon>
    </lineage>
</organism>
<protein>
    <submittedName>
        <fullName evidence="1">Uncharacterized protein</fullName>
    </submittedName>
</protein>
<accession>A0A9X1NLH5</accession>
<gene>
    <name evidence="1" type="ORF">LR394_35900</name>
</gene>
<dbReference type="AlphaFoldDB" id="A0A9X1NLH5"/>
<dbReference type="EMBL" id="JAJOMB010000028">
    <property type="protein sequence ID" value="MCD5316295.1"/>
    <property type="molecule type" value="Genomic_DNA"/>
</dbReference>